<dbReference type="RefSeq" id="WP_212773092.1">
    <property type="nucleotide sequence ID" value="NZ_AP024601.1"/>
</dbReference>
<name>A0A8D5UIN9_9BACL</name>
<evidence type="ECO:0000313" key="2">
    <source>
        <dbReference type="Proteomes" id="UP000677436"/>
    </source>
</evidence>
<dbReference type="InterPro" id="IPR015947">
    <property type="entry name" value="PUA-like_sf"/>
</dbReference>
<dbReference type="KEGG" id="pabs:JIR001_25760"/>
<gene>
    <name evidence="1" type="ORF">JIR001_25760</name>
</gene>
<sequence>MTHPLPPKTCSIDRLVTREADIEKVLSGEKRAARRNGRYADLGEILELRGRRFSITAVYRQKLGEMTDTDARSEGFSDLDAYREYILSLHPGMRWVPSMEVWVHEWSSVT</sequence>
<protein>
    <recommendedName>
        <fullName evidence="3">ASCH domain-containing protein</fullName>
    </recommendedName>
</protein>
<reference evidence="1" key="1">
    <citation type="journal article" date="2013" name="Int. J. Syst. Evol. Microbiol.">
        <title>Polycladomyces abyssicola gen. nov., sp. nov., a thermophilic filamentous bacterium isolated from hemipelagic sediment.</title>
        <authorList>
            <person name="Tsubouchi T."/>
            <person name="Shimane Y."/>
            <person name="Mori K."/>
            <person name="Usui K."/>
            <person name="Hiraki T."/>
            <person name="Tame A."/>
            <person name="Uematsu K."/>
            <person name="Maruyama T."/>
            <person name="Hatada Y."/>
        </authorList>
    </citation>
    <scope>NUCLEOTIDE SEQUENCE</scope>
    <source>
        <strain evidence="1">JIR-001</strain>
    </source>
</reference>
<organism evidence="1 2">
    <name type="scientific">Polycladomyces abyssicola</name>
    <dbReference type="NCBI Taxonomy" id="1125966"/>
    <lineage>
        <taxon>Bacteria</taxon>
        <taxon>Bacillati</taxon>
        <taxon>Bacillota</taxon>
        <taxon>Bacilli</taxon>
        <taxon>Bacillales</taxon>
        <taxon>Thermoactinomycetaceae</taxon>
        <taxon>Polycladomyces</taxon>
    </lineage>
</organism>
<evidence type="ECO:0008006" key="3">
    <source>
        <dbReference type="Google" id="ProtNLM"/>
    </source>
</evidence>
<reference evidence="1" key="2">
    <citation type="journal article" date="2021" name="Microbiol. Resour. Announc.">
        <title>Complete Genome Sequence of Polycladomyces abyssicola JIR-001T, Isolated from Hemipelagic Sediment in Deep Seawater.</title>
        <authorList>
            <person name="Tsubouchi T."/>
            <person name="Kaneko Y."/>
        </authorList>
    </citation>
    <scope>NUCLEOTIDE SEQUENCE</scope>
    <source>
        <strain evidence="1">JIR-001</strain>
    </source>
</reference>
<dbReference type="Proteomes" id="UP000677436">
    <property type="component" value="Chromosome"/>
</dbReference>
<proteinExistence type="predicted"/>
<evidence type="ECO:0000313" key="1">
    <source>
        <dbReference type="EMBL" id="BCU82793.1"/>
    </source>
</evidence>
<keyword evidence="2" id="KW-1185">Reference proteome</keyword>
<dbReference type="EMBL" id="AP024601">
    <property type="protein sequence ID" value="BCU82793.1"/>
    <property type="molecule type" value="Genomic_DNA"/>
</dbReference>
<accession>A0A8D5UIN9</accession>
<dbReference type="AlphaFoldDB" id="A0A8D5UIN9"/>
<dbReference type="SUPFAM" id="SSF88697">
    <property type="entry name" value="PUA domain-like"/>
    <property type="match status" value="1"/>
</dbReference>